<feature type="region of interest" description="Disordered" evidence="1">
    <location>
        <begin position="1"/>
        <end position="337"/>
    </location>
</feature>
<dbReference type="AlphaFoldDB" id="A0A0A1SLX8"/>
<feature type="compositionally biased region" description="Basic residues" evidence="1">
    <location>
        <begin position="17"/>
        <end position="26"/>
    </location>
</feature>
<protein>
    <recommendedName>
        <fullName evidence="4">Proteophosphoglycan 5</fullName>
    </recommendedName>
</protein>
<organism evidence="2 3">
    <name type="scientific">[Torrubiella] hemipterigena</name>
    <dbReference type="NCBI Taxonomy" id="1531966"/>
    <lineage>
        <taxon>Eukaryota</taxon>
        <taxon>Fungi</taxon>
        <taxon>Dikarya</taxon>
        <taxon>Ascomycota</taxon>
        <taxon>Pezizomycotina</taxon>
        <taxon>Sordariomycetes</taxon>
        <taxon>Hypocreomycetidae</taxon>
        <taxon>Hypocreales</taxon>
        <taxon>Clavicipitaceae</taxon>
        <taxon>Clavicipitaceae incertae sedis</taxon>
        <taxon>'Torrubiella' clade</taxon>
    </lineage>
</organism>
<feature type="compositionally biased region" description="Polar residues" evidence="1">
    <location>
        <begin position="324"/>
        <end position="336"/>
    </location>
</feature>
<evidence type="ECO:0000313" key="3">
    <source>
        <dbReference type="Proteomes" id="UP000039046"/>
    </source>
</evidence>
<keyword evidence="3" id="KW-1185">Reference proteome</keyword>
<dbReference type="HOGENOM" id="CLU_039074_0_0_1"/>
<feature type="compositionally biased region" description="Low complexity" evidence="1">
    <location>
        <begin position="303"/>
        <end position="313"/>
    </location>
</feature>
<dbReference type="InterPro" id="IPR028322">
    <property type="entry name" value="PNRC-like_rgn"/>
</dbReference>
<feature type="compositionally biased region" description="Polar residues" evidence="1">
    <location>
        <begin position="1"/>
        <end position="11"/>
    </location>
</feature>
<feature type="compositionally biased region" description="Polar residues" evidence="1">
    <location>
        <begin position="61"/>
        <end position="72"/>
    </location>
</feature>
<dbReference type="OrthoDB" id="2142961at2759"/>
<proteinExistence type="predicted"/>
<evidence type="ECO:0008006" key="4">
    <source>
        <dbReference type="Google" id="ProtNLM"/>
    </source>
</evidence>
<gene>
    <name evidence="2" type="ORF">VHEMI01444</name>
</gene>
<evidence type="ECO:0000313" key="2">
    <source>
        <dbReference type="EMBL" id="CEJ81308.1"/>
    </source>
</evidence>
<dbReference type="Proteomes" id="UP000039046">
    <property type="component" value="Unassembled WGS sequence"/>
</dbReference>
<dbReference type="GO" id="GO:0016071">
    <property type="term" value="P:mRNA metabolic process"/>
    <property type="evidence" value="ECO:0007669"/>
    <property type="project" value="UniProtKB-ARBA"/>
</dbReference>
<feature type="compositionally biased region" description="Low complexity" evidence="1">
    <location>
        <begin position="119"/>
        <end position="130"/>
    </location>
</feature>
<dbReference type="Pfam" id="PF15365">
    <property type="entry name" value="PNRC"/>
    <property type="match status" value="1"/>
</dbReference>
<dbReference type="EMBL" id="CDHN01000001">
    <property type="protein sequence ID" value="CEJ81308.1"/>
    <property type="molecule type" value="Genomic_DNA"/>
</dbReference>
<evidence type="ECO:0000256" key="1">
    <source>
        <dbReference type="SAM" id="MobiDB-lite"/>
    </source>
</evidence>
<feature type="compositionally biased region" description="Polar residues" evidence="1">
    <location>
        <begin position="84"/>
        <end position="102"/>
    </location>
</feature>
<name>A0A0A1SLX8_9HYPO</name>
<feature type="compositionally biased region" description="Low complexity" evidence="1">
    <location>
        <begin position="198"/>
        <end position="208"/>
    </location>
</feature>
<sequence length="363" mass="38349">MSTPQGQSQKATPGRRQPQRHGRSTKTKGYASENDAGMFDVAQARQVPRTPNKAGSGSPAPGNTQPGTGTNKQRTRGKGKPKAAQTSPDEPQSHSTPPQQTAAMKAASGPAFAGATFHASPAPSALPIPSFLTKSSAESPVPRPVADLSTSRSVRDSPADARTTSAHPSNGARESPLDFMFRAHRQEKERMGAGGASPGQSGASAYASTMSQTPPYSSGIDRVELDGTPGRDIGPAFSTPYQDRINAARTMRSGTERGPASLENSSSFTRDQPDDASEALKRYLFGGPVKPANSQPQQPQPSHPSQSHQSYQPTSYVPNMAPQGLSNPSDSIQTMEDSLRRILKLDLAVEPSSSGRQYIPHNP</sequence>
<accession>A0A0A1SLX8</accession>
<reference evidence="2 3" key="1">
    <citation type="journal article" date="2015" name="Genome Announc.">
        <title>Draft Genome Sequence and Gene Annotation of the Entomopathogenic Fungus Verticillium hemipterigenum.</title>
        <authorList>
            <person name="Horn F."/>
            <person name="Habel A."/>
            <person name="Scharf D.H."/>
            <person name="Dworschak J."/>
            <person name="Brakhage A.A."/>
            <person name="Guthke R."/>
            <person name="Hertweck C."/>
            <person name="Linde J."/>
        </authorList>
    </citation>
    <scope>NUCLEOTIDE SEQUENCE [LARGE SCALE GENOMIC DNA]</scope>
</reference>